<dbReference type="EMBL" id="BARS01002049">
    <property type="protein sequence ID" value="GAF80358.1"/>
    <property type="molecule type" value="Genomic_DNA"/>
</dbReference>
<reference evidence="1" key="1">
    <citation type="journal article" date="2014" name="Front. Microbiol.">
        <title>High frequency of phylogenetically diverse reductive dehalogenase-homologous genes in deep subseafloor sedimentary metagenomes.</title>
        <authorList>
            <person name="Kawai M."/>
            <person name="Futagami T."/>
            <person name="Toyoda A."/>
            <person name="Takaki Y."/>
            <person name="Nishi S."/>
            <person name="Hori S."/>
            <person name="Arai W."/>
            <person name="Tsubouchi T."/>
            <person name="Morono Y."/>
            <person name="Uchiyama I."/>
            <person name="Ito T."/>
            <person name="Fujiyama A."/>
            <person name="Inagaki F."/>
            <person name="Takami H."/>
        </authorList>
    </citation>
    <scope>NUCLEOTIDE SEQUENCE</scope>
    <source>
        <strain evidence="1">Expedition CK06-06</strain>
    </source>
</reference>
<dbReference type="AlphaFoldDB" id="X0SH52"/>
<sequence>MVGKTNRGLDMNCPICNEEMFYAHIDNEVRWACIFCWAKEWEGYKRRHKNERQI</sequence>
<gene>
    <name evidence="1" type="ORF">S01H1_03821</name>
</gene>
<organism evidence="1">
    <name type="scientific">marine sediment metagenome</name>
    <dbReference type="NCBI Taxonomy" id="412755"/>
    <lineage>
        <taxon>unclassified sequences</taxon>
        <taxon>metagenomes</taxon>
        <taxon>ecological metagenomes</taxon>
    </lineage>
</organism>
<protein>
    <submittedName>
        <fullName evidence="1">Uncharacterized protein</fullName>
    </submittedName>
</protein>
<name>X0SH52_9ZZZZ</name>
<evidence type="ECO:0000313" key="1">
    <source>
        <dbReference type="EMBL" id="GAF80358.1"/>
    </source>
</evidence>
<comment type="caution">
    <text evidence="1">The sequence shown here is derived from an EMBL/GenBank/DDBJ whole genome shotgun (WGS) entry which is preliminary data.</text>
</comment>
<proteinExistence type="predicted"/>
<accession>X0SH52</accession>